<dbReference type="AlphaFoldDB" id="A0A928Z809"/>
<feature type="domain" description="Response regulatory" evidence="4">
    <location>
        <begin position="68"/>
        <end position="191"/>
    </location>
</feature>
<evidence type="ECO:0000313" key="6">
    <source>
        <dbReference type="EMBL" id="MBE9039341.1"/>
    </source>
</evidence>
<dbReference type="CDD" id="cd07302">
    <property type="entry name" value="CHD"/>
    <property type="match status" value="1"/>
</dbReference>
<sequence>MTLISRDSDRQSQNFREISCKHRCTPLTYPPNPKNFVEVSTQNESDVPSHPDSFVCKSESLLENDRLVILCVDDELMILNSLKRELELAFQEHYLIEIAQSGEEALEVFEDLIEEDRELALIISDCVMPRMRGDKLLQRIHEISPQTIKIMLTGQADIEAISHAINHANLYRYLSKPWHSLDLKLTIQEAIDCFIKKRKLSDRNEQLRSINEQLEKQLKIRAQTIEILSEREQTLDRLNYAYQRFVPNRFLQYLQKDSIIDVELGDRIEQKMSVLCADIRNFTAFSEQMSPEDNFKFINAYLSRMEPAILDRHGFIDKYIGDGIMAMFDRRAENAVKSGIEMLQTLKKYNQTRKKVDRQPISIGIGIDTGNVLLGTVGSRSRIDSAAIGEVVSCANRLEQLTKYYRLSLLISQETLSNLENSLTNQIRKIDRVRVNSQSPWQWIFEVFDADVSELRQRKLDTKSEFERAVSCYHQKQFSEARKRFQACWRHNPKDTVVRLYLQRTQQQIKVG</sequence>
<feature type="coiled-coil region" evidence="3">
    <location>
        <begin position="197"/>
        <end position="231"/>
    </location>
</feature>
<dbReference type="InterPro" id="IPR001789">
    <property type="entry name" value="Sig_transdc_resp-reg_receiver"/>
</dbReference>
<dbReference type="GO" id="GO:0000160">
    <property type="term" value="P:phosphorelay signal transduction system"/>
    <property type="evidence" value="ECO:0007669"/>
    <property type="project" value="InterPro"/>
</dbReference>
<evidence type="ECO:0000256" key="2">
    <source>
        <dbReference type="PROSITE-ProRule" id="PRU00169"/>
    </source>
</evidence>
<dbReference type="SMART" id="SM00044">
    <property type="entry name" value="CYCc"/>
    <property type="match status" value="1"/>
</dbReference>
<evidence type="ECO:0000259" key="5">
    <source>
        <dbReference type="PROSITE" id="PS50125"/>
    </source>
</evidence>
<dbReference type="Gene3D" id="3.30.70.1230">
    <property type="entry name" value="Nucleotide cyclase"/>
    <property type="match status" value="1"/>
</dbReference>
<protein>
    <submittedName>
        <fullName evidence="6">Response regulator</fullName>
    </submittedName>
</protein>
<keyword evidence="2" id="KW-0597">Phosphoprotein</keyword>
<organism evidence="6 7">
    <name type="scientific">Zarconia navalis LEGE 11467</name>
    <dbReference type="NCBI Taxonomy" id="1828826"/>
    <lineage>
        <taxon>Bacteria</taxon>
        <taxon>Bacillati</taxon>
        <taxon>Cyanobacteriota</taxon>
        <taxon>Cyanophyceae</taxon>
        <taxon>Oscillatoriophycideae</taxon>
        <taxon>Oscillatoriales</taxon>
        <taxon>Oscillatoriales incertae sedis</taxon>
        <taxon>Zarconia</taxon>
        <taxon>Zarconia navalis</taxon>
    </lineage>
</organism>
<evidence type="ECO:0000256" key="1">
    <source>
        <dbReference type="ARBA" id="ARBA00005381"/>
    </source>
</evidence>
<dbReference type="Pfam" id="PF00072">
    <property type="entry name" value="Response_reg"/>
    <property type="match status" value="1"/>
</dbReference>
<keyword evidence="3" id="KW-0175">Coiled coil</keyword>
<evidence type="ECO:0000313" key="7">
    <source>
        <dbReference type="Proteomes" id="UP000621799"/>
    </source>
</evidence>
<dbReference type="PANTHER" id="PTHR43081">
    <property type="entry name" value="ADENYLATE CYCLASE, TERMINAL-DIFFERENTIATION SPECIFIC-RELATED"/>
    <property type="match status" value="1"/>
</dbReference>
<feature type="domain" description="Guanylate cyclase" evidence="5">
    <location>
        <begin position="273"/>
        <end position="399"/>
    </location>
</feature>
<dbReference type="PROSITE" id="PS50125">
    <property type="entry name" value="GUANYLATE_CYCLASE_2"/>
    <property type="match status" value="1"/>
</dbReference>
<comment type="caution">
    <text evidence="6">The sequence shown here is derived from an EMBL/GenBank/DDBJ whole genome shotgun (WGS) entry which is preliminary data.</text>
</comment>
<dbReference type="GO" id="GO:0004016">
    <property type="term" value="F:adenylate cyclase activity"/>
    <property type="evidence" value="ECO:0007669"/>
    <property type="project" value="UniProtKB-ARBA"/>
</dbReference>
<dbReference type="InterPro" id="IPR011006">
    <property type="entry name" value="CheY-like_superfamily"/>
</dbReference>
<name>A0A928Z809_9CYAN</name>
<dbReference type="SMART" id="SM00448">
    <property type="entry name" value="REC"/>
    <property type="match status" value="1"/>
</dbReference>
<proteinExistence type="inferred from homology"/>
<evidence type="ECO:0000259" key="4">
    <source>
        <dbReference type="PROSITE" id="PS50110"/>
    </source>
</evidence>
<dbReference type="Pfam" id="PF00211">
    <property type="entry name" value="Guanylate_cyc"/>
    <property type="match status" value="1"/>
</dbReference>
<dbReference type="InterPro" id="IPR050697">
    <property type="entry name" value="Adenylyl/Guanylyl_Cyclase_3/4"/>
</dbReference>
<accession>A0A928Z809</accession>
<dbReference type="SUPFAM" id="SSF52172">
    <property type="entry name" value="CheY-like"/>
    <property type="match status" value="1"/>
</dbReference>
<keyword evidence="7" id="KW-1185">Reference proteome</keyword>
<gene>
    <name evidence="6" type="ORF">IQ235_00840</name>
</gene>
<dbReference type="PANTHER" id="PTHR43081:SF1">
    <property type="entry name" value="ADENYLATE CYCLASE, TERMINAL-DIFFERENTIATION SPECIFIC"/>
    <property type="match status" value="1"/>
</dbReference>
<reference evidence="6" key="1">
    <citation type="submission" date="2020-10" db="EMBL/GenBank/DDBJ databases">
        <authorList>
            <person name="Castelo-Branco R."/>
            <person name="Eusebio N."/>
            <person name="Adriana R."/>
            <person name="Vieira A."/>
            <person name="Brugerolle De Fraissinette N."/>
            <person name="Rezende De Castro R."/>
            <person name="Schneider M.P."/>
            <person name="Vasconcelos V."/>
            <person name="Leao P.N."/>
        </authorList>
    </citation>
    <scope>NUCLEOTIDE SEQUENCE</scope>
    <source>
        <strain evidence="6">LEGE 11467</strain>
    </source>
</reference>
<evidence type="ECO:0000256" key="3">
    <source>
        <dbReference type="SAM" id="Coils"/>
    </source>
</evidence>
<dbReference type="EMBL" id="JADEXN010000006">
    <property type="protein sequence ID" value="MBE9039341.1"/>
    <property type="molecule type" value="Genomic_DNA"/>
</dbReference>
<dbReference type="RefSeq" id="WP_264319603.1">
    <property type="nucleotide sequence ID" value="NZ_JADEXN010000006.1"/>
</dbReference>
<dbReference type="PROSITE" id="PS50110">
    <property type="entry name" value="RESPONSE_REGULATORY"/>
    <property type="match status" value="1"/>
</dbReference>
<dbReference type="Gene3D" id="3.40.50.2300">
    <property type="match status" value="1"/>
</dbReference>
<dbReference type="Proteomes" id="UP000621799">
    <property type="component" value="Unassembled WGS sequence"/>
</dbReference>
<dbReference type="InterPro" id="IPR001054">
    <property type="entry name" value="A/G_cyclase"/>
</dbReference>
<feature type="modified residue" description="4-aspartylphosphate" evidence="2">
    <location>
        <position position="125"/>
    </location>
</feature>
<dbReference type="InterPro" id="IPR029787">
    <property type="entry name" value="Nucleotide_cyclase"/>
</dbReference>
<dbReference type="CDD" id="cd17569">
    <property type="entry name" value="REC_HupR-like"/>
    <property type="match status" value="1"/>
</dbReference>
<dbReference type="SUPFAM" id="SSF55073">
    <property type="entry name" value="Nucleotide cyclase"/>
    <property type="match status" value="1"/>
</dbReference>
<dbReference type="GO" id="GO:0006171">
    <property type="term" value="P:cAMP biosynthetic process"/>
    <property type="evidence" value="ECO:0007669"/>
    <property type="project" value="TreeGrafter"/>
</dbReference>
<comment type="similarity">
    <text evidence="1">Belongs to the adenylyl cyclase class-3 family.</text>
</comment>